<keyword evidence="3" id="KW-1185">Reference proteome</keyword>
<gene>
    <name evidence="2" type="ordered locus">PSMK_00170</name>
</gene>
<name>I0IA88_PHYMF</name>
<dbReference type="HOGENOM" id="CLU_2956607_0_0_0"/>
<dbReference type="KEGG" id="phm:PSMK_00170"/>
<evidence type="ECO:0000313" key="2">
    <source>
        <dbReference type="EMBL" id="BAM02176.1"/>
    </source>
</evidence>
<organism evidence="2 3">
    <name type="scientific">Phycisphaera mikurensis (strain NBRC 102666 / KCTC 22515 / FYK2301M01)</name>
    <dbReference type="NCBI Taxonomy" id="1142394"/>
    <lineage>
        <taxon>Bacteria</taxon>
        <taxon>Pseudomonadati</taxon>
        <taxon>Planctomycetota</taxon>
        <taxon>Phycisphaerae</taxon>
        <taxon>Phycisphaerales</taxon>
        <taxon>Phycisphaeraceae</taxon>
        <taxon>Phycisphaera</taxon>
    </lineage>
</organism>
<protein>
    <submittedName>
        <fullName evidence="2">Uncharacterized protein</fullName>
    </submittedName>
</protein>
<dbReference type="Proteomes" id="UP000007881">
    <property type="component" value="Chromosome"/>
</dbReference>
<dbReference type="AlphaFoldDB" id="I0IA88"/>
<evidence type="ECO:0000256" key="1">
    <source>
        <dbReference type="SAM" id="MobiDB-lite"/>
    </source>
</evidence>
<feature type="region of interest" description="Disordered" evidence="1">
    <location>
        <begin position="1"/>
        <end position="21"/>
    </location>
</feature>
<proteinExistence type="predicted"/>
<dbReference type="EMBL" id="AP012338">
    <property type="protein sequence ID" value="BAM02176.1"/>
    <property type="molecule type" value="Genomic_DNA"/>
</dbReference>
<reference evidence="2 3" key="1">
    <citation type="submission" date="2012-02" db="EMBL/GenBank/DDBJ databases">
        <title>Complete genome sequence of Phycisphaera mikurensis NBRC 102666.</title>
        <authorList>
            <person name="Ankai A."/>
            <person name="Hosoyama A."/>
            <person name="Terui Y."/>
            <person name="Sekine M."/>
            <person name="Fukai R."/>
            <person name="Kato Y."/>
            <person name="Nakamura S."/>
            <person name="Yamada-Narita S."/>
            <person name="Kawakoshi A."/>
            <person name="Fukunaga Y."/>
            <person name="Yamazaki S."/>
            <person name="Fujita N."/>
        </authorList>
    </citation>
    <scope>NUCLEOTIDE SEQUENCE [LARGE SCALE GENOMIC DNA]</scope>
    <source>
        <strain evidence="3">NBRC 102666 / KCTC 22515 / FYK2301M01</strain>
    </source>
</reference>
<accession>I0IA88</accession>
<evidence type="ECO:0000313" key="3">
    <source>
        <dbReference type="Proteomes" id="UP000007881"/>
    </source>
</evidence>
<dbReference type="STRING" id="1142394.PSMK_00170"/>
<sequence>MFLEPRTVGVPGVDGRRSAGRPGCSLAARALGTSIFTNAEQPVAGAEPPTGSGCLRHFA</sequence>